<name>A0A558DGZ8_9GAMM</name>
<dbReference type="InterPro" id="IPR000866">
    <property type="entry name" value="AhpC/TSA"/>
</dbReference>
<dbReference type="InterPro" id="IPR013766">
    <property type="entry name" value="Thioredoxin_domain"/>
</dbReference>
<dbReference type="PROSITE" id="PS51352">
    <property type="entry name" value="THIOREDOXIN_2"/>
    <property type="match status" value="1"/>
</dbReference>
<dbReference type="PANTHER" id="PTHR42852:SF13">
    <property type="entry name" value="PROTEIN DIPZ"/>
    <property type="match status" value="1"/>
</dbReference>
<dbReference type="PROSITE" id="PS00194">
    <property type="entry name" value="THIOREDOXIN_1"/>
    <property type="match status" value="1"/>
</dbReference>
<comment type="caution">
    <text evidence="3">The sequence shown here is derived from an EMBL/GenBank/DDBJ whole genome shotgun (WGS) entry which is preliminary data.</text>
</comment>
<accession>A0A558DGZ8</accession>
<evidence type="ECO:0000313" key="4">
    <source>
        <dbReference type="Proteomes" id="UP000317355"/>
    </source>
</evidence>
<gene>
    <name evidence="3" type="ORF">FHK82_00220</name>
</gene>
<evidence type="ECO:0000256" key="1">
    <source>
        <dbReference type="ARBA" id="ARBA00023284"/>
    </source>
</evidence>
<dbReference type="Gene3D" id="3.40.30.10">
    <property type="entry name" value="Glutaredoxin"/>
    <property type="match status" value="1"/>
</dbReference>
<dbReference type="GO" id="GO:0016209">
    <property type="term" value="F:antioxidant activity"/>
    <property type="evidence" value="ECO:0007669"/>
    <property type="project" value="InterPro"/>
</dbReference>
<dbReference type="CDD" id="cd02966">
    <property type="entry name" value="TlpA_like_family"/>
    <property type="match status" value="1"/>
</dbReference>
<organism evidence="3 4">
    <name type="scientific">Sedimenticola thiotaurini</name>
    <dbReference type="NCBI Taxonomy" id="1543721"/>
    <lineage>
        <taxon>Bacteria</taxon>
        <taxon>Pseudomonadati</taxon>
        <taxon>Pseudomonadota</taxon>
        <taxon>Gammaproteobacteria</taxon>
        <taxon>Chromatiales</taxon>
        <taxon>Sedimenticolaceae</taxon>
        <taxon>Sedimenticola</taxon>
    </lineage>
</organism>
<dbReference type="SUPFAM" id="SSF52833">
    <property type="entry name" value="Thioredoxin-like"/>
    <property type="match status" value="1"/>
</dbReference>
<dbReference type="Proteomes" id="UP000317355">
    <property type="component" value="Unassembled WGS sequence"/>
</dbReference>
<dbReference type="InterPro" id="IPR017937">
    <property type="entry name" value="Thioredoxin_CS"/>
</dbReference>
<evidence type="ECO:0000259" key="2">
    <source>
        <dbReference type="PROSITE" id="PS51352"/>
    </source>
</evidence>
<reference evidence="3 4" key="1">
    <citation type="submission" date="2019-07" db="EMBL/GenBank/DDBJ databases">
        <title>The pathways for chlorine oxyanion respiration interact through the shared metabolite chlorate.</title>
        <authorList>
            <person name="Barnum T.P."/>
            <person name="Cheng Y."/>
            <person name="Hill K.A."/>
            <person name="Lucas L.N."/>
            <person name="Carlson H.K."/>
            <person name="Coates J.D."/>
        </authorList>
    </citation>
    <scope>NUCLEOTIDE SEQUENCE [LARGE SCALE GENOMIC DNA]</scope>
    <source>
        <strain evidence="3">BK-3</strain>
    </source>
</reference>
<dbReference type="InterPro" id="IPR050553">
    <property type="entry name" value="Thioredoxin_ResA/DsbE_sf"/>
</dbReference>
<dbReference type="Pfam" id="PF00578">
    <property type="entry name" value="AhpC-TSA"/>
    <property type="match status" value="1"/>
</dbReference>
<protein>
    <submittedName>
        <fullName evidence="3">TlpA family protein disulfide reductase</fullName>
    </submittedName>
</protein>
<evidence type="ECO:0000313" key="3">
    <source>
        <dbReference type="EMBL" id="TVT60173.1"/>
    </source>
</evidence>
<dbReference type="GO" id="GO:0015036">
    <property type="term" value="F:disulfide oxidoreductase activity"/>
    <property type="evidence" value="ECO:0007669"/>
    <property type="project" value="UniProtKB-ARBA"/>
</dbReference>
<dbReference type="AlphaFoldDB" id="A0A558DGZ8"/>
<dbReference type="PANTHER" id="PTHR42852">
    <property type="entry name" value="THIOL:DISULFIDE INTERCHANGE PROTEIN DSBE"/>
    <property type="match status" value="1"/>
</dbReference>
<feature type="domain" description="Thioredoxin" evidence="2">
    <location>
        <begin position="50"/>
        <end position="186"/>
    </location>
</feature>
<dbReference type="EMBL" id="VMRY01000001">
    <property type="protein sequence ID" value="TVT60173.1"/>
    <property type="molecule type" value="Genomic_DNA"/>
</dbReference>
<proteinExistence type="predicted"/>
<dbReference type="InterPro" id="IPR036249">
    <property type="entry name" value="Thioredoxin-like_sf"/>
</dbReference>
<keyword evidence="1" id="KW-0676">Redox-active center</keyword>
<sequence length="186" mass="20753">MRSRCNCYEKEIAIAITCSGLGFTQEIRFMRNPPNVNSKLVFTCLIWLLSLCVANANGSKVYDLSGVERSFDEFRGKWLLVNYWATWCVPCLEEIPELNKLHAGHLDAGAVVVGINMEGFDSDLLQIFIEDQKILYPVWTAAPSDQTYFGALPGIPTSYLISPKGEVVAKHVGALTAKMVKEFIDQ</sequence>